<evidence type="ECO:0000256" key="1">
    <source>
        <dbReference type="ARBA" id="ARBA00009747"/>
    </source>
</evidence>
<comment type="function">
    <text evidence="8">Nucleotidyltransferase involved in the post-translational modification of proteins. It can catalyze the addition of adenosine monophosphate (AMP) or uridine monophosphate (UMP) to a protein, resulting in modifications known as AMPylation and UMPylation.</text>
</comment>
<organism evidence="9 10">
    <name type="scientific">Methylobacterium tarhaniae</name>
    <dbReference type="NCBI Taxonomy" id="1187852"/>
    <lineage>
        <taxon>Bacteria</taxon>
        <taxon>Pseudomonadati</taxon>
        <taxon>Pseudomonadota</taxon>
        <taxon>Alphaproteobacteria</taxon>
        <taxon>Hyphomicrobiales</taxon>
        <taxon>Methylobacteriaceae</taxon>
        <taxon>Methylobacterium</taxon>
    </lineage>
</organism>
<keyword evidence="3 8" id="KW-0548">Nucleotidyltransferase</keyword>
<dbReference type="PATRIC" id="fig|1187852.3.peg.6571"/>
<proteinExistence type="inferred from homology"/>
<comment type="catalytic activity">
    <reaction evidence="8">
        <text>L-seryl-[protein] + UTP = O-(5'-uridylyl)-L-seryl-[protein] + diphosphate</text>
        <dbReference type="Rhea" id="RHEA:64604"/>
        <dbReference type="Rhea" id="RHEA-COMP:9863"/>
        <dbReference type="Rhea" id="RHEA-COMP:16635"/>
        <dbReference type="ChEBI" id="CHEBI:29999"/>
        <dbReference type="ChEBI" id="CHEBI:33019"/>
        <dbReference type="ChEBI" id="CHEBI:46398"/>
        <dbReference type="ChEBI" id="CHEBI:156051"/>
    </reaction>
</comment>
<dbReference type="RefSeq" id="WP_048451299.1">
    <property type="nucleotide sequence ID" value="NZ_JBNNPJ010000157.1"/>
</dbReference>
<sequence length="488" mass="53333">MIPFDNTYIRLPDRFFVRIDPTPVAAPALIALNQDLARRLRLDPDWLAGPEGVAMLSGNRVPDGSEPVAAAYAGHQFGQPVAQLGDGRAILLGEVIDRDGVRRDIQLKGSGPTPFSRGGDGRAALGPVLREYLVSEAMAALGIPTTRALAAVTTGEAVLRERPLPGAVLTRVASSHVRVGTFQFFAFRRDVDGLRTLADYVIARHYPQAAQADEPYRALLAAVVARQADLVAQWLLVGFIHGVMNTDNMSVAGETIDYGPCAFLDAYDPATVLSAIDRLGRYAYGNQPRIAHWNLTRLAETLVPLLAEETEAAVATAQEVLAGFAPRFEEAYHAGLRRKLGLLTARDDDAALGQDLLKRMGDNQADFTLTFRRLADAARDPAGDAGVRDLFVDPTAYDDWAGRWRRRLAEEPLAGEERRAAMNRVNPKYIPRNHRIEAVIEAAERGDFAPFAELRTVLAAPCEEQPDREAYALPPAEHERVLQTFCGT</sequence>
<dbReference type="PANTHER" id="PTHR32057">
    <property type="entry name" value="PROTEIN ADENYLYLTRANSFERASE SELO, MITOCHONDRIAL"/>
    <property type="match status" value="1"/>
</dbReference>
<evidence type="ECO:0000256" key="4">
    <source>
        <dbReference type="ARBA" id="ARBA00022723"/>
    </source>
</evidence>
<comment type="catalytic activity">
    <reaction evidence="8">
        <text>L-seryl-[protein] + ATP = 3-O-(5'-adenylyl)-L-seryl-[protein] + diphosphate</text>
        <dbReference type="Rhea" id="RHEA:58120"/>
        <dbReference type="Rhea" id="RHEA-COMP:9863"/>
        <dbReference type="Rhea" id="RHEA-COMP:15073"/>
        <dbReference type="ChEBI" id="CHEBI:29999"/>
        <dbReference type="ChEBI" id="CHEBI:30616"/>
        <dbReference type="ChEBI" id="CHEBI:33019"/>
        <dbReference type="ChEBI" id="CHEBI:142516"/>
        <dbReference type="EC" id="2.7.7.108"/>
    </reaction>
</comment>
<name>A0A0J6T685_9HYPH</name>
<keyword evidence="10" id="KW-1185">Reference proteome</keyword>
<keyword evidence="2 8" id="KW-0808">Transferase</keyword>
<dbReference type="EMBL" id="LABZ01000083">
    <property type="protein sequence ID" value="KMO41337.1"/>
    <property type="molecule type" value="Genomic_DNA"/>
</dbReference>
<feature type="binding site" evidence="8">
    <location>
        <position position="88"/>
    </location>
    <ligand>
        <name>ATP</name>
        <dbReference type="ChEBI" id="CHEBI:30616"/>
    </ligand>
</feature>
<feature type="binding site" evidence="8">
    <location>
        <position position="120"/>
    </location>
    <ligand>
        <name>ATP</name>
        <dbReference type="ChEBI" id="CHEBI:30616"/>
    </ligand>
</feature>
<feature type="binding site" evidence="8">
    <location>
        <position position="121"/>
    </location>
    <ligand>
        <name>ATP</name>
        <dbReference type="ChEBI" id="CHEBI:30616"/>
    </ligand>
</feature>
<feature type="binding site" evidence="8">
    <location>
        <position position="171"/>
    </location>
    <ligand>
        <name>ATP</name>
        <dbReference type="ChEBI" id="CHEBI:30616"/>
    </ligand>
</feature>
<dbReference type="EC" id="2.7.7.108" evidence="8"/>
<comment type="catalytic activity">
    <reaction evidence="8">
        <text>L-threonyl-[protein] + ATP = 3-O-(5'-adenylyl)-L-threonyl-[protein] + diphosphate</text>
        <dbReference type="Rhea" id="RHEA:54292"/>
        <dbReference type="Rhea" id="RHEA-COMP:11060"/>
        <dbReference type="Rhea" id="RHEA-COMP:13847"/>
        <dbReference type="ChEBI" id="CHEBI:30013"/>
        <dbReference type="ChEBI" id="CHEBI:30616"/>
        <dbReference type="ChEBI" id="CHEBI:33019"/>
        <dbReference type="ChEBI" id="CHEBI:138113"/>
        <dbReference type="EC" id="2.7.7.108"/>
    </reaction>
</comment>
<comment type="catalytic activity">
    <reaction evidence="8">
        <text>L-tyrosyl-[protein] + ATP = O-(5'-adenylyl)-L-tyrosyl-[protein] + diphosphate</text>
        <dbReference type="Rhea" id="RHEA:54288"/>
        <dbReference type="Rhea" id="RHEA-COMP:10136"/>
        <dbReference type="Rhea" id="RHEA-COMP:13846"/>
        <dbReference type="ChEBI" id="CHEBI:30616"/>
        <dbReference type="ChEBI" id="CHEBI:33019"/>
        <dbReference type="ChEBI" id="CHEBI:46858"/>
        <dbReference type="ChEBI" id="CHEBI:83624"/>
        <dbReference type="EC" id="2.7.7.108"/>
    </reaction>
</comment>
<evidence type="ECO:0000256" key="5">
    <source>
        <dbReference type="ARBA" id="ARBA00022741"/>
    </source>
</evidence>
<comment type="catalytic activity">
    <reaction evidence="8">
        <text>L-tyrosyl-[protein] + UTP = O-(5'-uridylyl)-L-tyrosyl-[protein] + diphosphate</text>
        <dbReference type="Rhea" id="RHEA:83887"/>
        <dbReference type="Rhea" id="RHEA-COMP:10136"/>
        <dbReference type="Rhea" id="RHEA-COMP:20238"/>
        <dbReference type="ChEBI" id="CHEBI:33019"/>
        <dbReference type="ChEBI" id="CHEBI:46398"/>
        <dbReference type="ChEBI" id="CHEBI:46858"/>
        <dbReference type="ChEBI" id="CHEBI:90602"/>
    </reaction>
</comment>
<keyword evidence="7 8" id="KW-0460">Magnesium</keyword>
<feature type="binding site" evidence="8">
    <location>
        <position position="178"/>
    </location>
    <ligand>
        <name>ATP</name>
        <dbReference type="ChEBI" id="CHEBI:30616"/>
    </ligand>
</feature>
<dbReference type="HAMAP" id="MF_00692">
    <property type="entry name" value="SelO"/>
    <property type="match status" value="1"/>
</dbReference>
<keyword evidence="8" id="KW-0464">Manganese</keyword>
<feature type="binding site" evidence="8">
    <location>
        <position position="257"/>
    </location>
    <ligand>
        <name>Mg(2+)</name>
        <dbReference type="ChEBI" id="CHEBI:18420"/>
    </ligand>
</feature>
<feature type="binding site" evidence="8">
    <location>
        <position position="108"/>
    </location>
    <ligand>
        <name>ATP</name>
        <dbReference type="ChEBI" id="CHEBI:30616"/>
    </ligand>
</feature>
<gene>
    <name evidence="8" type="primary">ydiU</name>
    <name evidence="8" type="synonym">selO</name>
    <name evidence="9" type="ORF">VQ03_12865</name>
</gene>
<dbReference type="EC" id="2.7.7.-" evidence="8"/>
<accession>A0A0J6T685</accession>
<keyword evidence="6 8" id="KW-0067">ATP-binding</keyword>
<comment type="similarity">
    <text evidence="1 8">Belongs to the SELO family.</text>
</comment>
<dbReference type="GO" id="GO:0070733">
    <property type="term" value="F:AMPylase activity"/>
    <property type="evidence" value="ECO:0007669"/>
    <property type="project" value="UniProtKB-EC"/>
</dbReference>
<dbReference type="InterPro" id="IPR003846">
    <property type="entry name" value="SelO"/>
</dbReference>
<evidence type="ECO:0000313" key="10">
    <source>
        <dbReference type="Proteomes" id="UP000036449"/>
    </source>
</evidence>
<evidence type="ECO:0000256" key="3">
    <source>
        <dbReference type="ARBA" id="ARBA00022695"/>
    </source>
</evidence>
<feature type="binding site" evidence="8">
    <location>
        <position position="85"/>
    </location>
    <ligand>
        <name>ATP</name>
        <dbReference type="ChEBI" id="CHEBI:30616"/>
    </ligand>
</feature>
<protein>
    <recommendedName>
        <fullName evidence="8">Protein nucleotidyltransferase YdiU</fullName>
        <ecNumber evidence="8">2.7.7.-</ecNumber>
    </recommendedName>
    <alternativeName>
        <fullName evidence="8">Protein adenylyltransferase YdiU</fullName>
        <ecNumber evidence="8">2.7.7.108</ecNumber>
    </alternativeName>
    <alternativeName>
        <fullName evidence="8">Protein uridylyltransferase YdiU</fullName>
        <ecNumber evidence="8">2.7.7.-</ecNumber>
    </alternativeName>
</protein>
<keyword evidence="5 8" id="KW-0547">Nucleotide-binding</keyword>
<dbReference type="PANTHER" id="PTHR32057:SF14">
    <property type="entry name" value="PROTEIN ADENYLYLTRANSFERASE SELO, MITOCHONDRIAL"/>
    <property type="match status" value="1"/>
</dbReference>
<dbReference type="GO" id="GO:0030145">
    <property type="term" value="F:manganese ion binding"/>
    <property type="evidence" value="ECO:0007669"/>
    <property type="project" value="UniProtKB-UniRule"/>
</dbReference>
<feature type="active site" description="Proton acceptor" evidence="8">
    <location>
        <position position="247"/>
    </location>
</feature>
<dbReference type="NCBIfam" id="NF000658">
    <property type="entry name" value="PRK00029.1"/>
    <property type="match status" value="1"/>
</dbReference>
<evidence type="ECO:0000256" key="6">
    <source>
        <dbReference type="ARBA" id="ARBA00022840"/>
    </source>
</evidence>
<evidence type="ECO:0000256" key="7">
    <source>
        <dbReference type="ARBA" id="ARBA00022842"/>
    </source>
</evidence>
<dbReference type="Proteomes" id="UP000036449">
    <property type="component" value="Unassembled WGS sequence"/>
</dbReference>
<dbReference type="GO" id="GO:0000287">
    <property type="term" value="F:magnesium ion binding"/>
    <property type="evidence" value="ECO:0007669"/>
    <property type="project" value="UniProtKB-UniRule"/>
</dbReference>
<reference evidence="9 10" key="1">
    <citation type="submission" date="2015-03" db="EMBL/GenBank/DDBJ databases">
        <title>Genome sequencing of Methylobacterium tarhaniae DSM 25844.</title>
        <authorList>
            <person name="Chaudhry V."/>
            <person name="Patil P.B."/>
        </authorList>
    </citation>
    <scope>NUCLEOTIDE SEQUENCE [LARGE SCALE GENOMIC DNA]</scope>
    <source>
        <strain evidence="9 10">DSM 25844</strain>
    </source>
</reference>
<evidence type="ECO:0000313" key="9">
    <source>
        <dbReference type="EMBL" id="KMO41337.1"/>
    </source>
</evidence>
<feature type="binding site" evidence="8">
    <location>
        <position position="248"/>
    </location>
    <ligand>
        <name>Mg(2+)</name>
        <dbReference type="ChEBI" id="CHEBI:18420"/>
    </ligand>
</feature>
<comment type="catalytic activity">
    <reaction evidence="8">
        <text>L-histidyl-[protein] + UTP = N(tele)-(5'-uridylyl)-L-histidyl-[protein] + diphosphate</text>
        <dbReference type="Rhea" id="RHEA:83891"/>
        <dbReference type="Rhea" id="RHEA-COMP:9745"/>
        <dbReference type="Rhea" id="RHEA-COMP:20239"/>
        <dbReference type="ChEBI" id="CHEBI:29979"/>
        <dbReference type="ChEBI" id="CHEBI:33019"/>
        <dbReference type="ChEBI" id="CHEBI:46398"/>
        <dbReference type="ChEBI" id="CHEBI:233474"/>
    </reaction>
</comment>
<dbReference type="OrthoDB" id="9776281at2"/>
<evidence type="ECO:0000256" key="8">
    <source>
        <dbReference type="HAMAP-Rule" id="MF_00692"/>
    </source>
</evidence>
<comment type="caution">
    <text evidence="9">The sequence shown here is derived from an EMBL/GenBank/DDBJ whole genome shotgun (WGS) entry which is preliminary data.</text>
</comment>
<feature type="binding site" evidence="8">
    <location>
        <position position="257"/>
    </location>
    <ligand>
        <name>ATP</name>
        <dbReference type="ChEBI" id="CHEBI:30616"/>
    </ligand>
</feature>
<dbReference type="AlphaFoldDB" id="A0A0J6T685"/>
<dbReference type="GO" id="GO:0005524">
    <property type="term" value="F:ATP binding"/>
    <property type="evidence" value="ECO:0007669"/>
    <property type="project" value="UniProtKB-UniRule"/>
</dbReference>
<dbReference type="Pfam" id="PF02696">
    <property type="entry name" value="SelO"/>
    <property type="match status" value="1"/>
</dbReference>
<evidence type="ECO:0000256" key="2">
    <source>
        <dbReference type="ARBA" id="ARBA00022679"/>
    </source>
</evidence>
<comment type="cofactor">
    <cofactor evidence="8">
        <name>Mg(2+)</name>
        <dbReference type="ChEBI" id="CHEBI:18420"/>
    </cofactor>
    <cofactor evidence="8">
        <name>Mn(2+)</name>
        <dbReference type="ChEBI" id="CHEBI:29035"/>
    </cofactor>
</comment>
<keyword evidence="4 8" id="KW-0479">Metal-binding</keyword>
<feature type="binding site" evidence="8">
    <location>
        <position position="87"/>
    </location>
    <ligand>
        <name>ATP</name>
        <dbReference type="ChEBI" id="CHEBI:30616"/>
    </ligand>
</feature>